<dbReference type="Proteomes" id="UP001295469">
    <property type="component" value="Chromosome C06"/>
</dbReference>
<reference evidence="2" key="1">
    <citation type="submission" date="2021-01" db="EMBL/GenBank/DDBJ databases">
        <authorList>
            <consortium name="Genoscope - CEA"/>
            <person name="William W."/>
        </authorList>
    </citation>
    <scope>NUCLEOTIDE SEQUENCE</scope>
</reference>
<accession>A0A816QJE3</accession>
<feature type="compositionally biased region" description="Basic and acidic residues" evidence="1">
    <location>
        <begin position="109"/>
        <end position="121"/>
    </location>
</feature>
<protein>
    <submittedName>
        <fullName evidence="2">(rape) hypothetical protein</fullName>
    </submittedName>
</protein>
<feature type="region of interest" description="Disordered" evidence="1">
    <location>
        <begin position="1"/>
        <end position="121"/>
    </location>
</feature>
<evidence type="ECO:0000256" key="1">
    <source>
        <dbReference type="SAM" id="MobiDB-lite"/>
    </source>
</evidence>
<name>A0A816QJE3_BRANA</name>
<dbReference type="EMBL" id="HG994370">
    <property type="protein sequence ID" value="CAF2061744.1"/>
    <property type="molecule type" value="Genomic_DNA"/>
</dbReference>
<proteinExistence type="predicted"/>
<gene>
    <name evidence="2" type="ORF">DARMORV10_C06P35950.1</name>
</gene>
<feature type="compositionally biased region" description="Polar residues" evidence="1">
    <location>
        <begin position="25"/>
        <end position="47"/>
    </location>
</feature>
<organism evidence="2">
    <name type="scientific">Brassica napus</name>
    <name type="common">Rape</name>
    <dbReference type="NCBI Taxonomy" id="3708"/>
    <lineage>
        <taxon>Eukaryota</taxon>
        <taxon>Viridiplantae</taxon>
        <taxon>Streptophyta</taxon>
        <taxon>Embryophyta</taxon>
        <taxon>Tracheophyta</taxon>
        <taxon>Spermatophyta</taxon>
        <taxon>Magnoliopsida</taxon>
        <taxon>eudicotyledons</taxon>
        <taxon>Gunneridae</taxon>
        <taxon>Pentapetalae</taxon>
        <taxon>rosids</taxon>
        <taxon>malvids</taxon>
        <taxon>Brassicales</taxon>
        <taxon>Brassicaceae</taxon>
        <taxon>Brassiceae</taxon>
        <taxon>Brassica</taxon>
    </lineage>
</organism>
<dbReference type="AlphaFoldDB" id="A0A816QJE3"/>
<sequence length="121" mass="13743">MPRHQSGERSPPTETPSRLGERQANIAQRSLPSQRANRNPESSQLQKVPSPGLDLESLNSPTALGFRQNITEAIWRGRSKKKNKREKEEAPPTPELMCIGGRRCLRTPEPNEEKMSEFLER</sequence>
<evidence type="ECO:0000313" key="2">
    <source>
        <dbReference type="EMBL" id="CAF2061744.1"/>
    </source>
</evidence>